<sequence length="130" mass="13765">MTVIWSPSTPGHTTAIPPPLTSVCVVRILRIKLDGRAPATRTATTSVDPRPRRARSSPPFPPPAAGPLLYIGTKSDATDMSNPPMPSCNGSAPSRGCQPPVQPLAVDHVNRQPPSWSRLRFEKDIAGGGP</sequence>
<proteinExistence type="predicted"/>
<gene>
    <name evidence="2" type="ORF">EGYM00163_LOCUS25396</name>
</gene>
<evidence type="ECO:0000256" key="1">
    <source>
        <dbReference type="SAM" id="MobiDB-lite"/>
    </source>
</evidence>
<name>A0A7S4D2M6_9EUGL</name>
<dbReference type="EMBL" id="HBJA01072154">
    <property type="protein sequence ID" value="CAE0814242.1"/>
    <property type="molecule type" value="Transcribed_RNA"/>
</dbReference>
<feature type="region of interest" description="Disordered" evidence="1">
    <location>
        <begin position="35"/>
        <end position="130"/>
    </location>
</feature>
<dbReference type="AlphaFoldDB" id="A0A7S4D2M6"/>
<reference evidence="2" key="1">
    <citation type="submission" date="2021-01" db="EMBL/GenBank/DDBJ databases">
        <authorList>
            <person name="Corre E."/>
            <person name="Pelletier E."/>
            <person name="Niang G."/>
            <person name="Scheremetjew M."/>
            <person name="Finn R."/>
            <person name="Kale V."/>
            <person name="Holt S."/>
            <person name="Cochrane G."/>
            <person name="Meng A."/>
            <person name="Brown T."/>
            <person name="Cohen L."/>
        </authorList>
    </citation>
    <scope>NUCLEOTIDE SEQUENCE</scope>
    <source>
        <strain evidence="2">CCMP1594</strain>
    </source>
</reference>
<accession>A0A7S4D2M6</accession>
<protein>
    <submittedName>
        <fullName evidence="2">Uncharacterized protein</fullName>
    </submittedName>
</protein>
<evidence type="ECO:0000313" key="2">
    <source>
        <dbReference type="EMBL" id="CAE0814242.1"/>
    </source>
</evidence>
<feature type="compositionally biased region" description="Basic and acidic residues" evidence="1">
    <location>
        <begin position="119"/>
        <end position="130"/>
    </location>
</feature>
<organism evidence="2">
    <name type="scientific">Eutreptiella gymnastica</name>
    <dbReference type="NCBI Taxonomy" id="73025"/>
    <lineage>
        <taxon>Eukaryota</taxon>
        <taxon>Discoba</taxon>
        <taxon>Euglenozoa</taxon>
        <taxon>Euglenida</taxon>
        <taxon>Spirocuta</taxon>
        <taxon>Euglenophyceae</taxon>
        <taxon>Eutreptiales</taxon>
        <taxon>Eutreptiaceae</taxon>
        <taxon>Eutreptiella</taxon>
    </lineage>
</organism>